<protein>
    <submittedName>
        <fullName evidence="1">Uncharacterized protein</fullName>
    </submittedName>
</protein>
<dbReference type="EMBL" id="CAJVCE010000018">
    <property type="protein sequence ID" value="CAG7652429.1"/>
    <property type="molecule type" value="Genomic_DNA"/>
</dbReference>
<evidence type="ECO:0000313" key="1">
    <source>
        <dbReference type="EMBL" id="CAG7652429.1"/>
    </source>
</evidence>
<evidence type="ECO:0000313" key="2">
    <source>
        <dbReference type="Proteomes" id="UP000730618"/>
    </source>
</evidence>
<gene>
    <name evidence="1" type="ORF">PAECIP111802_05211</name>
</gene>
<comment type="caution">
    <text evidence="1">The sequence shown here is derived from an EMBL/GenBank/DDBJ whole genome shotgun (WGS) entry which is preliminary data.</text>
</comment>
<organism evidence="1 2">
    <name type="scientific">Paenibacillus allorhizosphaerae</name>
    <dbReference type="NCBI Taxonomy" id="2849866"/>
    <lineage>
        <taxon>Bacteria</taxon>
        <taxon>Bacillati</taxon>
        <taxon>Bacillota</taxon>
        <taxon>Bacilli</taxon>
        <taxon>Bacillales</taxon>
        <taxon>Paenibacillaceae</taxon>
        <taxon>Paenibacillus</taxon>
    </lineage>
</organism>
<name>A0ABM8VP35_9BACL</name>
<sequence length="48" mass="5380">MNTAPFSLYGSANLGTSISTTKQRLSKRSCRKGQLLFDVQHTLKPHIF</sequence>
<keyword evidence="2" id="KW-1185">Reference proteome</keyword>
<dbReference type="Proteomes" id="UP000730618">
    <property type="component" value="Unassembled WGS sequence"/>
</dbReference>
<accession>A0ABM8VP35</accession>
<reference evidence="1 2" key="1">
    <citation type="submission" date="2021-06" db="EMBL/GenBank/DDBJ databases">
        <authorList>
            <person name="Criscuolo A."/>
        </authorList>
    </citation>
    <scope>NUCLEOTIDE SEQUENCE [LARGE SCALE GENOMIC DNA]</scope>
    <source>
        <strain evidence="2">CIP 111802</strain>
    </source>
</reference>
<proteinExistence type="predicted"/>